<organism evidence="4 5">
    <name type="scientific">Faecalicatena faecalis</name>
    <dbReference type="NCBI Taxonomy" id="2726362"/>
    <lineage>
        <taxon>Bacteria</taxon>
        <taxon>Bacillati</taxon>
        <taxon>Bacillota</taxon>
        <taxon>Clostridia</taxon>
        <taxon>Lachnospirales</taxon>
        <taxon>Lachnospiraceae</taxon>
        <taxon>Faecalicatena</taxon>
    </lineage>
</organism>
<keyword evidence="5" id="KW-1185">Reference proteome</keyword>
<dbReference type="EMBL" id="JABACJ020000001">
    <property type="protein sequence ID" value="MBU3874286.1"/>
    <property type="molecule type" value="Genomic_DNA"/>
</dbReference>
<keyword evidence="2" id="KW-1133">Transmembrane helix</keyword>
<keyword evidence="2" id="KW-0472">Membrane</keyword>
<protein>
    <submittedName>
        <fullName evidence="4">PAS domain-containing sensor histidine kinase</fullName>
    </submittedName>
</protein>
<dbReference type="InterPro" id="IPR003594">
    <property type="entry name" value="HATPase_dom"/>
</dbReference>
<comment type="caution">
    <text evidence="4">The sequence shown here is derived from an EMBL/GenBank/DDBJ whole genome shotgun (WGS) entry which is preliminary data.</text>
</comment>
<dbReference type="RefSeq" id="WP_216238354.1">
    <property type="nucleotide sequence ID" value="NZ_JABACJ020000001.1"/>
</dbReference>
<evidence type="ECO:0000256" key="2">
    <source>
        <dbReference type="SAM" id="Phobius"/>
    </source>
</evidence>
<dbReference type="PROSITE" id="PS50109">
    <property type="entry name" value="HIS_KIN"/>
    <property type="match status" value="1"/>
</dbReference>
<dbReference type="SMART" id="SM00388">
    <property type="entry name" value="HisKA"/>
    <property type="match status" value="1"/>
</dbReference>
<dbReference type="CDD" id="cd00082">
    <property type="entry name" value="HisKA"/>
    <property type="match status" value="1"/>
</dbReference>
<feature type="transmembrane region" description="Helical" evidence="2">
    <location>
        <begin position="57"/>
        <end position="78"/>
    </location>
</feature>
<dbReference type="InterPro" id="IPR003661">
    <property type="entry name" value="HisK_dim/P_dom"/>
</dbReference>
<gene>
    <name evidence="4" type="ORF">HGO97_000435</name>
</gene>
<evidence type="ECO:0000256" key="1">
    <source>
        <dbReference type="SAM" id="Coils"/>
    </source>
</evidence>
<dbReference type="SMART" id="SM00387">
    <property type="entry name" value="HATPase_c"/>
    <property type="match status" value="1"/>
</dbReference>
<evidence type="ECO:0000313" key="5">
    <source>
        <dbReference type="Proteomes" id="UP000723714"/>
    </source>
</evidence>
<dbReference type="Pfam" id="PF02518">
    <property type="entry name" value="HATPase_c"/>
    <property type="match status" value="1"/>
</dbReference>
<keyword evidence="1" id="KW-0175">Coiled coil</keyword>
<dbReference type="PANTHER" id="PTHR45569:SF1">
    <property type="entry name" value="SENSOR PROTEIN KDPD"/>
    <property type="match status" value="1"/>
</dbReference>
<dbReference type="PANTHER" id="PTHR45569">
    <property type="entry name" value="SENSOR PROTEIN KDPD"/>
    <property type="match status" value="1"/>
</dbReference>
<dbReference type="Pfam" id="PF13493">
    <property type="entry name" value="DUF4118"/>
    <property type="match status" value="1"/>
</dbReference>
<dbReference type="InterPro" id="IPR052023">
    <property type="entry name" value="Histidine_kinase_KdpD"/>
</dbReference>
<reference evidence="4 5" key="1">
    <citation type="submission" date="2021-06" db="EMBL/GenBank/DDBJ databases">
        <title>Faecalicatena sp. nov. isolated from porcine feces.</title>
        <authorList>
            <person name="Oh B.S."/>
            <person name="Lee J.H."/>
        </authorList>
    </citation>
    <scope>NUCLEOTIDE SEQUENCE [LARGE SCALE GENOMIC DNA]</scope>
    <source>
        <strain evidence="4 5">AGMB00832</strain>
    </source>
</reference>
<keyword evidence="4" id="KW-0808">Transferase</keyword>
<dbReference type="InterPro" id="IPR025201">
    <property type="entry name" value="KdpD_TM"/>
</dbReference>
<accession>A0ABS6CZ79</accession>
<evidence type="ECO:0000259" key="3">
    <source>
        <dbReference type="PROSITE" id="PS50109"/>
    </source>
</evidence>
<evidence type="ECO:0000313" key="4">
    <source>
        <dbReference type="EMBL" id="MBU3874286.1"/>
    </source>
</evidence>
<keyword evidence="4" id="KW-0418">Kinase</keyword>
<feature type="domain" description="Histidine kinase" evidence="3">
    <location>
        <begin position="137"/>
        <end position="351"/>
    </location>
</feature>
<dbReference type="Pfam" id="PF00512">
    <property type="entry name" value="HisKA"/>
    <property type="match status" value="1"/>
</dbReference>
<dbReference type="Proteomes" id="UP000723714">
    <property type="component" value="Unassembled WGS sequence"/>
</dbReference>
<keyword evidence="2" id="KW-0812">Transmembrane</keyword>
<feature type="coiled-coil region" evidence="1">
    <location>
        <begin position="108"/>
        <end position="135"/>
    </location>
</feature>
<name>A0ABS6CZ79_9FIRM</name>
<proteinExistence type="predicted"/>
<dbReference type="GO" id="GO:0016301">
    <property type="term" value="F:kinase activity"/>
    <property type="evidence" value="ECO:0007669"/>
    <property type="project" value="UniProtKB-KW"/>
</dbReference>
<dbReference type="InterPro" id="IPR005467">
    <property type="entry name" value="His_kinase_dom"/>
</dbReference>
<feature type="transmembrane region" description="Helical" evidence="2">
    <location>
        <begin position="33"/>
        <end position="50"/>
    </location>
</feature>
<feature type="transmembrane region" description="Helical" evidence="2">
    <location>
        <begin position="84"/>
        <end position="102"/>
    </location>
</feature>
<sequence>MNRHIFRNLGITLLGLLAATALSFLFFHLGHKNSANIALIYILALILIALNTTGYLYGILASLFCVSAVNVFFTYPFYKMDFSIAGYPITFVGMLAISLITSTTTTRIKKQKAILDERERKLAEAEKERIRANLLRAVSHDLRTPLTSIIGSSASYLEDQENLTQEEKIELIANINEDAHWLLNMVENLLTVTRIQNDSGLVIKSLEVVEEVVGEAITRVQKRHPKLTVHVSMPEDFLMIPMDATLIEQVLINLMENAFLHAQSKEPIDLIIENMDQEVVFRIRDHGIGLDEEQIPYIFEGKYSSEHTDSYRGIGIGLSICKTIITAHTGMICALNHEDGAEFSFALPKEKENEDDA</sequence>